<dbReference type="Proteomes" id="UP000188235">
    <property type="component" value="Chromosome"/>
</dbReference>
<proteinExistence type="predicted"/>
<evidence type="ECO:0000313" key="5">
    <source>
        <dbReference type="Proteomes" id="UP000188235"/>
    </source>
</evidence>
<dbReference type="KEGG" id="tfa:BW733_03715"/>
<dbReference type="GO" id="GO:0019563">
    <property type="term" value="P:glycerol catabolic process"/>
    <property type="evidence" value="ECO:0007669"/>
    <property type="project" value="TreeGrafter"/>
</dbReference>
<feature type="domain" description="DhaL" evidence="3">
    <location>
        <begin position="6"/>
        <end position="203"/>
    </location>
</feature>
<dbReference type="InterPro" id="IPR004007">
    <property type="entry name" value="DhaL_dom"/>
</dbReference>
<dbReference type="InterPro" id="IPR012737">
    <property type="entry name" value="DhaK_L_YcgS"/>
</dbReference>
<dbReference type="GO" id="GO:0005829">
    <property type="term" value="C:cytosol"/>
    <property type="evidence" value="ECO:0007669"/>
    <property type="project" value="TreeGrafter"/>
</dbReference>
<dbReference type="NCBIfam" id="TIGR02365">
    <property type="entry name" value="dha_L_ycgS"/>
    <property type="match status" value="1"/>
</dbReference>
<evidence type="ECO:0000313" key="4">
    <source>
        <dbReference type="EMBL" id="AQP52451.1"/>
    </source>
</evidence>
<dbReference type="Pfam" id="PF02734">
    <property type="entry name" value="Dak2"/>
    <property type="match status" value="1"/>
</dbReference>
<dbReference type="InterPro" id="IPR050861">
    <property type="entry name" value="Dihydroxyacetone_Kinase"/>
</dbReference>
<dbReference type="GO" id="GO:0004371">
    <property type="term" value="F:glycerone kinase activity"/>
    <property type="evidence" value="ECO:0007669"/>
    <property type="project" value="InterPro"/>
</dbReference>
<accession>A0A1Q2D2I0</accession>
<name>A0A1Q2D2I0_9ACTN</name>
<evidence type="ECO:0000256" key="1">
    <source>
        <dbReference type="ARBA" id="ARBA00022679"/>
    </source>
</evidence>
<keyword evidence="1" id="KW-0808">Transferase</keyword>
<evidence type="ECO:0000259" key="3">
    <source>
        <dbReference type="PROSITE" id="PS51480"/>
    </source>
</evidence>
<keyword evidence="2 4" id="KW-0418">Kinase</keyword>
<organism evidence="4 5">
    <name type="scientific">Tessaracoccus flavescens</name>
    <dbReference type="NCBI Taxonomy" id="399497"/>
    <lineage>
        <taxon>Bacteria</taxon>
        <taxon>Bacillati</taxon>
        <taxon>Actinomycetota</taxon>
        <taxon>Actinomycetes</taxon>
        <taxon>Propionibacteriales</taxon>
        <taxon>Propionibacteriaceae</taxon>
        <taxon>Tessaracoccus</taxon>
    </lineage>
</organism>
<dbReference type="PROSITE" id="PS51480">
    <property type="entry name" value="DHAL"/>
    <property type="match status" value="1"/>
</dbReference>
<protein>
    <submittedName>
        <fullName evidence="4">Dihydroxyacetone kinase subunit L</fullName>
    </submittedName>
</protein>
<dbReference type="PANTHER" id="PTHR28629:SF4">
    <property type="entry name" value="TRIOKINASE_FMN CYCLASE"/>
    <property type="match status" value="1"/>
</dbReference>
<keyword evidence="5" id="KW-1185">Reference proteome</keyword>
<dbReference type="SUPFAM" id="SSF101473">
    <property type="entry name" value="DhaL-like"/>
    <property type="match status" value="1"/>
</dbReference>
<dbReference type="FunFam" id="1.25.40.340:FF:000002">
    <property type="entry name" value="Dihydroxyacetone kinase, L subunit"/>
    <property type="match status" value="1"/>
</dbReference>
<evidence type="ECO:0000256" key="2">
    <source>
        <dbReference type="ARBA" id="ARBA00022777"/>
    </source>
</evidence>
<dbReference type="EMBL" id="CP019607">
    <property type="protein sequence ID" value="AQP52451.1"/>
    <property type="molecule type" value="Genomic_DNA"/>
</dbReference>
<dbReference type="InterPro" id="IPR036117">
    <property type="entry name" value="DhaL_dom_sf"/>
</dbReference>
<dbReference type="Gene3D" id="1.25.40.340">
    <property type="match status" value="1"/>
</dbReference>
<gene>
    <name evidence="4" type="ORF">BW733_03715</name>
</gene>
<dbReference type="PANTHER" id="PTHR28629">
    <property type="entry name" value="TRIOKINASE/FMN CYCLASE"/>
    <property type="match status" value="1"/>
</dbReference>
<sequence length="206" mass="21560">MTEGVAAVGEWLRECAREFDERLEELNELDRVLGDGDHGTNMRRGFAAAESLDLTEASRAFEALRQVGMALVSNVGGASGPLFGTFLLRAGANWPPTPTTAGIAVAVREGLRGVVARGKAEPGDKTMVDALTPATESLEASARENEPLGEALEKAADAAERGRDATAGMVARRGRAHLRAAESVGVLDPGAVSMSIILRTAAQHIS</sequence>
<dbReference type="SMART" id="SM01120">
    <property type="entry name" value="Dak2"/>
    <property type="match status" value="1"/>
</dbReference>
<dbReference type="AlphaFoldDB" id="A0A1Q2D2I0"/>
<dbReference type="STRING" id="399497.BW733_03715"/>
<reference evidence="4 5" key="1">
    <citation type="journal article" date="2008" name="Int. J. Syst. Evol. Microbiol.">
        <title>Tessaracoccus flavescens sp. nov., isolated from marine sediment.</title>
        <authorList>
            <person name="Lee D.W."/>
            <person name="Lee S.D."/>
        </authorList>
    </citation>
    <scope>NUCLEOTIDE SEQUENCE [LARGE SCALE GENOMIC DNA]</scope>
    <source>
        <strain evidence="4 5">SST-39T</strain>
    </source>
</reference>
<dbReference type="RefSeq" id="WP_077352685.1">
    <property type="nucleotide sequence ID" value="NZ_CP019607.1"/>
</dbReference>
<dbReference type="OrthoDB" id="9800291at2"/>